<name>A0A543CKL2_9ACTN</name>
<dbReference type="InterPro" id="IPR004401">
    <property type="entry name" value="YbaB/EbfC"/>
</dbReference>
<evidence type="ECO:0000313" key="1">
    <source>
        <dbReference type="EMBL" id="TQL97641.1"/>
    </source>
</evidence>
<dbReference type="RefSeq" id="WP_185792237.1">
    <property type="nucleotide sequence ID" value="NZ_VFOZ01000001.1"/>
</dbReference>
<sequence length="117" mass="12664">MPKSESSAGASPNPILEAIGHGEAADGKVRVTVSINGANDAVGFDPRMMRQSADVLAEYVCQALRAAHEELFGKLVEIDGASVEAVRKKVDDLQASYTDRMDEYQRTLDDIGRRLAE</sequence>
<organism evidence="1 2">
    <name type="scientific">Actinoallomurus bryophytorum</name>
    <dbReference type="NCBI Taxonomy" id="1490222"/>
    <lineage>
        <taxon>Bacteria</taxon>
        <taxon>Bacillati</taxon>
        <taxon>Actinomycetota</taxon>
        <taxon>Actinomycetes</taxon>
        <taxon>Streptosporangiales</taxon>
        <taxon>Thermomonosporaceae</taxon>
        <taxon>Actinoallomurus</taxon>
    </lineage>
</organism>
<comment type="caution">
    <text evidence="1">The sequence shown here is derived from an EMBL/GenBank/DDBJ whole genome shotgun (WGS) entry which is preliminary data.</text>
</comment>
<dbReference type="SUPFAM" id="SSF82607">
    <property type="entry name" value="YbaB-like"/>
    <property type="match status" value="1"/>
</dbReference>
<proteinExistence type="predicted"/>
<dbReference type="Proteomes" id="UP000316096">
    <property type="component" value="Unassembled WGS sequence"/>
</dbReference>
<dbReference type="GO" id="GO:0003677">
    <property type="term" value="F:DNA binding"/>
    <property type="evidence" value="ECO:0007669"/>
    <property type="project" value="UniProtKB-KW"/>
</dbReference>
<dbReference type="AlphaFoldDB" id="A0A543CKL2"/>
<gene>
    <name evidence="1" type="ORF">FB559_3239</name>
</gene>
<keyword evidence="1" id="KW-0238">DNA-binding</keyword>
<keyword evidence="2" id="KW-1185">Reference proteome</keyword>
<dbReference type="InterPro" id="IPR036894">
    <property type="entry name" value="YbaB-like_sf"/>
</dbReference>
<dbReference type="Gene3D" id="3.30.1310.10">
    <property type="entry name" value="Nucleoid-associated protein YbaB-like domain"/>
    <property type="match status" value="1"/>
</dbReference>
<dbReference type="Pfam" id="PF02575">
    <property type="entry name" value="YbaB_DNA_bd"/>
    <property type="match status" value="1"/>
</dbReference>
<protein>
    <submittedName>
        <fullName evidence="1">YbaB/EbfC DNA-binding family protein</fullName>
    </submittedName>
</protein>
<evidence type="ECO:0000313" key="2">
    <source>
        <dbReference type="Proteomes" id="UP000316096"/>
    </source>
</evidence>
<reference evidence="1 2" key="1">
    <citation type="submission" date="2019-06" db="EMBL/GenBank/DDBJ databases">
        <title>Sequencing the genomes of 1000 actinobacteria strains.</title>
        <authorList>
            <person name="Klenk H.-P."/>
        </authorList>
    </citation>
    <scope>NUCLEOTIDE SEQUENCE [LARGE SCALE GENOMIC DNA]</scope>
    <source>
        <strain evidence="1 2">DSM 102200</strain>
    </source>
</reference>
<accession>A0A543CKL2</accession>
<dbReference type="EMBL" id="VFOZ01000001">
    <property type="protein sequence ID" value="TQL97641.1"/>
    <property type="molecule type" value="Genomic_DNA"/>
</dbReference>